<protein>
    <recommendedName>
        <fullName evidence="3">Serine protease</fullName>
    </recommendedName>
</protein>
<name>A0AAV3RZB4_LITER</name>
<reference evidence="1 2" key="1">
    <citation type="submission" date="2024-01" db="EMBL/GenBank/DDBJ databases">
        <title>The complete chloroplast genome sequence of Lithospermum erythrorhizon: insights into the phylogenetic relationship among Boraginaceae species and the maternal lineages of purple gromwells.</title>
        <authorList>
            <person name="Okada T."/>
            <person name="Watanabe K."/>
        </authorList>
    </citation>
    <scope>NUCLEOTIDE SEQUENCE [LARGE SCALE GENOMIC DNA]</scope>
</reference>
<evidence type="ECO:0008006" key="3">
    <source>
        <dbReference type="Google" id="ProtNLM"/>
    </source>
</evidence>
<evidence type="ECO:0000313" key="1">
    <source>
        <dbReference type="EMBL" id="GAA0184991.1"/>
    </source>
</evidence>
<accession>A0AAV3RZB4</accession>
<sequence length="227" mass="25528">MESISPSDLIKLSKELKPCVWVLMAYKDNELFGDFTGFGVKSDGLIMYCAHKINQDRLPDLIDGIEDAKVVKVWKWTGDTVFQGMIYVFSTLIKTPAYRVIGHYLNRSLIEKSRKKDTPLPIMFKDVDIHPLVPVIQSKGFGRGSSASGAPLFNAQGEVIGMHISFTIGYEISVHVSLLKECLRIALRDNPRGKSQHSKVVGEHYSIKGNIFEMGIDLTKCTRFELF</sequence>
<proteinExistence type="predicted"/>
<gene>
    <name evidence="1" type="ORF">LIER_32279</name>
</gene>
<keyword evidence="2" id="KW-1185">Reference proteome</keyword>
<dbReference type="EMBL" id="BAABME010012332">
    <property type="protein sequence ID" value="GAA0184991.1"/>
    <property type="molecule type" value="Genomic_DNA"/>
</dbReference>
<dbReference type="InterPro" id="IPR009003">
    <property type="entry name" value="Peptidase_S1_PA"/>
</dbReference>
<dbReference type="AlphaFoldDB" id="A0AAV3RZB4"/>
<organism evidence="1 2">
    <name type="scientific">Lithospermum erythrorhizon</name>
    <name type="common">Purple gromwell</name>
    <name type="synonym">Lithospermum officinale var. erythrorhizon</name>
    <dbReference type="NCBI Taxonomy" id="34254"/>
    <lineage>
        <taxon>Eukaryota</taxon>
        <taxon>Viridiplantae</taxon>
        <taxon>Streptophyta</taxon>
        <taxon>Embryophyta</taxon>
        <taxon>Tracheophyta</taxon>
        <taxon>Spermatophyta</taxon>
        <taxon>Magnoliopsida</taxon>
        <taxon>eudicotyledons</taxon>
        <taxon>Gunneridae</taxon>
        <taxon>Pentapetalae</taxon>
        <taxon>asterids</taxon>
        <taxon>lamiids</taxon>
        <taxon>Boraginales</taxon>
        <taxon>Boraginaceae</taxon>
        <taxon>Boraginoideae</taxon>
        <taxon>Lithospermeae</taxon>
        <taxon>Lithospermum</taxon>
    </lineage>
</organism>
<dbReference type="Proteomes" id="UP001454036">
    <property type="component" value="Unassembled WGS sequence"/>
</dbReference>
<comment type="caution">
    <text evidence="1">The sequence shown here is derived from an EMBL/GenBank/DDBJ whole genome shotgun (WGS) entry which is preliminary data.</text>
</comment>
<dbReference type="SUPFAM" id="SSF50494">
    <property type="entry name" value="Trypsin-like serine proteases"/>
    <property type="match status" value="1"/>
</dbReference>
<evidence type="ECO:0000313" key="2">
    <source>
        <dbReference type="Proteomes" id="UP001454036"/>
    </source>
</evidence>